<accession>A0ABW6X789</accession>
<organism evidence="1 2">
    <name type="scientific">Streptomyces argenteolus</name>
    <dbReference type="NCBI Taxonomy" id="67274"/>
    <lineage>
        <taxon>Bacteria</taxon>
        <taxon>Bacillati</taxon>
        <taxon>Actinomycetota</taxon>
        <taxon>Actinomycetes</taxon>
        <taxon>Kitasatosporales</taxon>
        <taxon>Streptomycetaceae</taxon>
        <taxon>Streptomyces</taxon>
    </lineage>
</organism>
<keyword evidence="2" id="KW-1185">Reference proteome</keyword>
<sequence>MANTTILNAAWLKKFKDGPVHEFVREIDRMTRADGSTQPIEDVASGIKTESTIDTTKPLIIGTLAKDDSLSGGKLNSAVQSTAEALAVLLRNQKTLFDDIDDAMAETITQLTKAQQDNLAKMTGEEFLNLWEDVDGDLSGGRGSAGGQGAS</sequence>
<reference evidence="1 2" key="1">
    <citation type="submission" date="2024-10" db="EMBL/GenBank/DDBJ databases">
        <title>The Natural Products Discovery Center: Release of the First 8490 Sequenced Strains for Exploring Actinobacteria Biosynthetic Diversity.</title>
        <authorList>
            <person name="Kalkreuter E."/>
            <person name="Kautsar S.A."/>
            <person name="Yang D."/>
            <person name="Bader C.D."/>
            <person name="Teijaro C.N."/>
            <person name="Fluegel L."/>
            <person name="Davis C.M."/>
            <person name="Simpson J.R."/>
            <person name="Lauterbach L."/>
            <person name="Steele A.D."/>
            <person name="Gui C."/>
            <person name="Meng S."/>
            <person name="Li G."/>
            <person name="Viehrig K."/>
            <person name="Ye F."/>
            <person name="Su P."/>
            <person name="Kiefer A.F."/>
            <person name="Nichols A."/>
            <person name="Cepeda A.J."/>
            <person name="Yan W."/>
            <person name="Fan B."/>
            <person name="Jiang Y."/>
            <person name="Adhikari A."/>
            <person name="Zheng C.-J."/>
            <person name="Schuster L."/>
            <person name="Cowan T.M."/>
            <person name="Smanski M.J."/>
            <person name="Chevrette M.G."/>
            <person name="De Carvalho L.P.S."/>
            <person name="Shen B."/>
        </authorList>
    </citation>
    <scope>NUCLEOTIDE SEQUENCE [LARGE SCALE GENOMIC DNA]</scope>
    <source>
        <strain evidence="1 2">NPDC012540</strain>
    </source>
</reference>
<dbReference type="NCBIfam" id="NF033533">
    <property type="entry name" value="lone7_assoc_B"/>
    <property type="match status" value="1"/>
</dbReference>
<comment type="caution">
    <text evidence="1">The sequence shown here is derived from an EMBL/GenBank/DDBJ whole genome shotgun (WGS) entry which is preliminary data.</text>
</comment>
<dbReference type="InterPro" id="IPR049801">
    <property type="entry name" value="T7SS_assoc-like"/>
</dbReference>
<name>A0ABW6X789_9ACTN</name>
<evidence type="ECO:0000313" key="1">
    <source>
        <dbReference type="EMBL" id="MFF5897957.1"/>
    </source>
</evidence>
<dbReference type="Proteomes" id="UP001602322">
    <property type="component" value="Unassembled WGS sequence"/>
</dbReference>
<gene>
    <name evidence="1" type="ORF">ACFY8O_18760</name>
</gene>
<evidence type="ECO:0000313" key="2">
    <source>
        <dbReference type="Proteomes" id="UP001602322"/>
    </source>
</evidence>
<dbReference type="EMBL" id="JBIBEG010000004">
    <property type="protein sequence ID" value="MFF5897957.1"/>
    <property type="molecule type" value="Genomic_DNA"/>
</dbReference>
<proteinExistence type="predicted"/>
<protein>
    <submittedName>
        <fullName evidence="1">Type VII secretion system-associated protein</fullName>
    </submittedName>
</protein>
<dbReference type="RefSeq" id="WP_145812914.1">
    <property type="nucleotide sequence ID" value="NZ_JBIBEG010000004.1"/>
</dbReference>